<evidence type="ECO:0000256" key="15">
    <source>
        <dbReference type="ARBA" id="ARBA00023930"/>
    </source>
</evidence>
<dbReference type="InterPro" id="IPR036249">
    <property type="entry name" value="Thioredoxin-like_sf"/>
</dbReference>
<evidence type="ECO:0000256" key="14">
    <source>
        <dbReference type="ARBA" id="ARBA00023235"/>
    </source>
</evidence>
<keyword evidence="9" id="KW-0276">Fatty acid metabolism</keyword>
<dbReference type="PROSITE" id="PS50404">
    <property type="entry name" value="GST_NTER"/>
    <property type="match status" value="1"/>
</dbReference>
<dbReference type="GO" id="GO:0012505">
    <property type="term" value="C:endomembrane system"/>
    <property type="evidence" value="ECO:0007669"/>
    <property type="project" value="UniProtKB-SubCell"/>
</dbReference>
<evidence type="ECO:0000256" key="11">
    <source>
        <dbReference type="ARBA" id="ARBA00023098"/>
    </source>
</evidence>
<keyword evidence="12 19" id="KW-0472">Membrane</keyword>
<evidence type="ECO:0000256" key="7">
    <source>
        <dbReference type="ARBA" id="ARBA00022585"/>
    </source>
</evidence>
<dbReference type="Gene3D" id="3.40.30.10">
    <property type="entry name" value="Glutaredoxin"/>
    <property type="match status" value="1"/>
</dbReference>
<dbReference type="CDD" id="cd03197">
    <property type="entry name" value="GST_C_mPGES2"/>
    <property type="match status" value="1"/>
</dbReference>
<evidence type="ECO:0000256" key="5">
    <source>
        <dbReference type="ARBA" id="ARBA00022501"/>
    </source>
</evidence>
<evidence type="ECO:0000256" key="8">
    <source>
        <dbReference type="ARBA" id="ARBA00022692"/>
    </source>
</evidence>
<keyword evidence="7" id="KW-0643">Prostaglandin biosynthesis</keyword>
<dbReference type="UniPathway" id="UPA00662"/>
<keyword evidence="5" id="KW-0644">Prostaglandin metabolism</keyword>
<dbReference type="GO" id="GO:0050220">
    <property type="term" value="F:prostaglandin-E synthase activity"/>
    <property type="evidence" value="ECO:0007669"/>
    <property type="project" value="UniProtKB-EC"/>
</dbReference>
<keyword evidence="14" id="KW-0413">Isomerase</keyword>
<dbReference type="EMBL" id="BNJQ01000003">
    <property type="protein sequence ID" value="GHP02572.1"/>
    <property type="molecule type" value="Genomic_DNA"/>
</dbReference>
<name>A0A830H7K8_9CHLO</name>
<evidence type="ECO:0000256" key="13">
    <source>
        <dbReference type="ARBA" id="ARBA00023160"/>
    </source>
</evidence>
<evidence type="ECO:0000256" key="4">
    <source>
        <dbReference type="ARBA" id="ARBA00019474"/>
    </source>
</evidence>
<keyword evidence="11" id="KW-0443">Lipid metabolism</keyword>
<evidence type="ECO:0000313" key="21">
    <source>
        <dbReference type="EMBL" id="GHP02572.1"/>
    </source>
</evidence>
<feature type="domain" description="GST N-terminal" evidence="20">
    <location>
        <begin position="156"/>
        <end position="234"/>
    </location>
</feature>
<dbReference type="Pfam" id="PF13417">
    <property type="entry name" value="GST_N_3"/>
    <property type="match status" value="1"/>
</dbReference>
<comment type="subcellular location">
    <subcellularLocation>
        <location evidence="18">Endomembrane system</location>
        <topology evidence="18">Single-pass membrane protein</topology>
    </subcellularLocation>
</comment>
<proteinExistence type="inferred from homology"/>
<dbReference type="InterPro" id="IPR004045">
    <property type="entry name" value="Glutathione_S-Trfase_N"/>
</dbReference>
<comment type="caution">
    <text evidence="21">The sequence shown here is derived from an EMBL/GenBank/DDBJ whole genome shotgun (WGS) entry which is preliminary data.</text>
</comment>
<evidence type="ECO:0000313" key="22">
    <source>
        <dbReference type="Proteomes" id="UP000660262"/>
    </source>
</evidence>
<dbReference type="InterPro" id="IPR040079">
    <property type="entry name" value="Glutathione_S-Trfase"/>
</dbReference>
<sequence length="400" mass="44375">MMSASARRAFASVWKKAALETTPVSSVSVAAAPLLMRSFASKCHSAASTVVTTRVSGSGSPGLWIPRVMARRTFASEAGGAATQQAAAAGLRPRRKRKLWPLIFPTLGIPTIALCFYAPDEKTKEMLQIPEVKPPVAHSVVEKDAAAATTTMPDIEGVALYQYEVCPFCCKVKAFLDLYGIPYRTVEVDPLRKTEIKWSSDYKKVPIVTIDGKQQLNDSSAIIDELAERYATPKCMSPRTKGMFGKPQSFFDEEQKWRSWVDKWLVHVITINIYRTLGESYQAFEYITTSGNFPFHTREIARHTGAIFMYGLRGRIKKKHSIDAEPREALYACGKEWKDALDGQAFHGGDAGPDLADASVFGVLRAIRDMDAHGDLMNAVPEVKAWFDRMDALCVPRRVN</sequence>
<feature type="transmembrane region" description="Helical" evidence="19">
    <location>
        <begin position="99"/>
        <end position="119"/>
    </location>
</feature>
<dbReference type="SUPFAM" id="SSF47616">
    <property type="entry name" value="GST C-terminal domain-like"/>
    <property type="match status" value="1"/>
</dbReference>
<dbReference type="OrthoDB" id="423541at2759"/>
<dbReference type="GO" id="GO:0005739">
    <property type="term" value="C:mitochondrion"/>
    <property type="evidence" value="ECO:0007669"/>
    <property type="project" value="TreeGrafter"/>
</dbReference>
<comment type="catalytic activity">
    <reaction evidence="16">
        <text>prostaglandin H2 = prostaglandin E2</text>
        <dbReference type="Rhea" id="RHEA:12893"/>
        <dbReference type="ChEBI" id="CHEBI:57405"/>
        <dbReference type="ChEBI" id="CHEBI:606564"/>
        <dbReference type="EC" id="5.3.99.3"/>
    </reaction>
    <physiologicalReaction direction="left-to-right" evidence="16">
        <dbReference type="Rhea" id="RHEA:12894"/>
    </physiologicalReaction>
</comment>
<evidence type="ECO:0000256" key="3">
    <source>
        <dbReference type="ARBA" id="ARBA00012203"/>
    </source>
</evidence>
<dbReference type="InterPro" id="IPR034334">
    <property type="entry name" value="PGES2"/>
</dbReference>
<comment type="catalytic activity">
    <reaction evidence="15">
        <text>prostaglandin H2 = (12S)-hydroxy-(5Z,8E,10E)-heptadecatrienoate + malonaldehyde</text>
        <dbReference type="Rhea" id="RHEA:48644"/>
        <dbReference type="ChEBI" id="CHEBI:57405"/>
        <dbReference type="ChEBI" id="CHEBI:90694"/>
        <dbReference type="ChEBI" id="CHEBI:566274"/>
    </reaction>
    <physiologicalReaction direction="left-to-right" evidence="15">
        <dbReference type="Rhea" id="RHEA:48645"/>
    </physiologicalReaction>
</comment>
<dbReference type="EC" id="5.3.99.3" evidence="3"/>
<dbReference type="PROSITE" id="PS51354">
    <property type="entry name" value="GLUTAREDOXIN_2"/>
    <property type="match status" value="1"/>
</dbReference>
<gene>
    <name evidence="21" type="ORF">PPROV_000132800</name>
</gene>
<evidence type="ECO:0000256" key="1">
    <source>
        <dbReference type="ARBA" id="ARBA00004702"/>
    </source>
</evidence>
<evidence type="ECO:0000256" key="12">
    <source>
        <dbReference type="ARBA" id="ARBA00023136"/>
    </source>
</evidence>
<evidence type="ECO:0000256" key="2">
    <source>
        <dbReference type="ARBA" id="ARBA00007409"/>
    </source>
</evidence>
<evidence type="ECO:0000256" key="9">
    <source>
        <dbReference type="ARBA" id="ARBA00022832"/>
    </source>
</evidence>
<dbReference type="Pfam" id="PF13410">
    <property type="entry name" value="GST_C_2"/>
    <property type="match status" value="1"/>
</dbReference>
<dbReference type="AlphaFoldDB" id="A0A830H7K8"/>
<dbReference type="SUPFAM" id="SSF52833">
    <property type="entry name" value="Thioredoxin-like"/>
    <property type="match status" value="1"/>
</dbReference>
<evidence type="ECO:0000259" key="20">
    <source>
        <dbReference type="PROSITE" id="PS50404"/>
    </source>
</evidence>
<dbReference type="InterPro" id="IPR034335">
    <property type="entry name" value="PGES2_C"/>
</dbReference>
<evidence type="ECO:0000256" key="10">
    <source>
        <dbReference type="ARBA" id="ARBA00022989"/>
    </source>
</evidence>
<protein>
    <recommendedName>
        <fullName evidence="4">Prostaglandin E synthase 2</fullName>
        <ecNumber evidence="3">5.3.99.3</ecNumber>
    </recommendedName>
    <alternativeName>
        <fullName evidence="17">Microsomal prostaglandin E synthase 2</fullName>
    </alternativeName>
</protein>
<accession>A0A830H7K8</accession>
<dbReference type="SFLD" id="SFLDG01182">
    <property type="entry name" value="Prostaglandin_E_synthase_like"/>
    <property type="match status" value="1"/>
</dbReference>
<dbReference type="SFLD" id="SFLDS00019">
    <property type="entry name" value="Glutathione_Transferase_(cytos"/>
    <property type="match status" value="1"/>
</dbReference>
<dbReference type="InterPro" id="IPR011767">
    <property type="entry name" value="GLR_AS"/>
</dbReference>
<organism evidence="21 22">
    <name type="scientific">Pycnococcus provasolii</name>
    <dbReference type="NCBI Taxonomy" id="41880"/>
    <lineage>
        <taxon>Eukaryota</taxon>
        <taxon>Viridiplantae</taxon>
        <taxon>Chlorophyta</taxon>
        <taxon>Pseudoscourfieldiophyceae</taxon>
        <taxon>Pseudoscourfieldiales</taxon>
        <taxon>Pycnococcaceae</taxon>
        <taxon>Pycnococcus</taxon>
    </lineage>
</organism>
<keyword evidence="22" id="KW-1185">Reference proteome</keyword>
<evidence type="ECO:0000256" key="6">
    <source>
        <dbReference type="ARBA" id="ARBA00022516"/>
    </source>
</evidence>
<evidence type="ECO:0000256" key="17">
    <source>
        <dbReference type="ARBA" id="ARBA00031041"/>
    </source>
</evidence>
<keyword evidence="8 19" id="KW-0812">Transmembrane</keyword>
<keyword evidence="6" id="KW-0444">Lipid biosynthesis</keyword>
<keyword evidence="10 19" id="KW-1133">Transmembrane helix</keyword>
<evidence type="ECO:0000256" key="18">
    <source>
        <dbReference type="ARBA" id="ARBA00037847"/>
    </source>
</evidence>
<keyword evidence="13" id="KW-0275">Fatty acid biosynthesis</keyword>
<comment type="pathway">
    <text evidence="1">Lipid metabolism; prostaglandin biosynthesis.</text>
</comment>
<dbReference type="PROSITE" id="PS00195">
    <property type="entry name" value="GLUTAREDOXIN_1"/>
    <property type="match status" value="1"/>
</dbReference>
<dbReference type="Gene3D" id="1.20.1050.10">
    <property type="match status" value="1"/>
</dbReference>
<dbReference type="InterPro" id="IPR036282">
    <property type="entry name" value="Glutathione-S-Trfase_C_sf"/>
</dbReference>
<dbReference type="PANTHER" id="PTHR12782:SF5">
    <property type="entry name" value="PROSTAGLANDIN E SYNTHASE 2"/>
    <property type="match status" value="1"/>
</dbReference>
<evidence type="ECO:0000256" key="16">
    <source>
        <dbReference type="ARBA" id="ARBA00023931"/>
    </source>
</evidence>
<evidence type="ECO:0000256" key="19">
    <source>
        <dbReference type="SAM" id="Phobius"/>
    </source>
</evidence>
<dbReference type="Proteomes" id="UP000660262">
    <property type="component" value="Unassembled WGS sequence"/>
</dbReference>
<comment type="similarity">
    <text evidence="2">Belongs to the GST superfamily.</text>
</comment>
<reference evidence="21" key="1">
    <citation type="submission" date="2020-10" db="EMBL/GenBank/DDBJ databases">
        <title>Unveiling of a novel bifunctional photoreceptor, Dualchrome1, isolated from a cosmopolitan green alga.</title>
        <authorList>
            <person name="Suzuki S."/>
            <person name="Kawachi M."/>
        </authorList>
    </citation>
    <scope>NUCLEOTIDE SEQUENCE</scope>
    <source>
        <strain evidence="21">NIES 2893</strain>
    </source>
</reference>
<dbReference type="SFLD" id="SFLDG01203">
    <property type="entry name" value="Prostaglandin_E_synthase_like1"/>
    <property type="match status" value="1"/>
</dbReference>
<dbReference type="PANTHER" id="PTHR12782">
    <property type="entry name" value="MICROSOMAL PROSTAGLANDIN E SYNTHASE-2"/>
    <property type="match status" value="1"/>
</dbReference>
<dbReference type="GO" id="GO:0001516">
    <property type="term" value="P:prostaglandin biosynthetic process"/>
    <property type="evidence" value="ECO:0007669"/>
    <property type="project" value="UniProtKB-UniPathway"/>
</dbReference>